<protein>
    <submittedName>
        <fullName evidence="1">Uncharacterized protein</fullName>
    </submittedName>
</protein>
<proteinExistence type="predicted"/>
<accession>A0A8X6QRK2</accession>
<sequence>MFRPPSFTPPDSNFTSLVKLYLIELLSQFKVIRICERKTVQRPSFDHYLLRSRFLKGAQFRSFCTSRLFSLLIKQNVGEGRVPSCQRQVCALCHSGWPPMAHPEELLEVVVNMSDIIVRDVSCFQYFANQFRGSVF</sequence>
<evidence type="ECO:0000313" key="2">
    <source>
        <dbReference type="Proteomes" id="UP000887013"/>
    </source>
</evidence>
<comment type="caution">
    <text evidence="1">The sequence shown here is derived from an EMBL/GenBank/DDBJ whole genome shotgun (WGS) entry which is preliminary data.</text>
</comment>
<evidence type="ECO:0000313" key="1">
    <source>
        <dbReference type="EMBL" id="GFU32913.1"/>
    </source>
</evidence>
<name>A0A8X6QRK2_NEPPI</name>
<dbReference type="AlphaFoldDB" id="A0A8X6QRK2"/>
<dbReference type="EMBL" id="BMAW01034000">
    <property type="protein sequence ID" value="GFU32913.1"/>
    <property type="molecule type" value="Genomic_DNA"/>
</dbReference>
<dbReference type="Proteomes" id="UP000887013">
    <property type="component" value="Unassembled WGS sequence"/>
</dbReference>
<gene>
    <name evidence="1" type="ORF">NPIL_356222</name>
</gene>
<keyword evidence="2" id="KW-1185">Reference proteome</keyword>
<organism evidence="1 2">
    <name type="scientific">Nephila pilipes</name>
    <name type="common">Giant wood spider</name>
    <name type="synonym">Nephila maculata</name>
    <dbReference type="NCBI Taxonomy" id="299642"/>
    <lineage>
        <taxon>Eukaryota</taxon>
        <taxon>Metazoa</taxon>
        <taxon>Ecdysozoa</taxon>
        <taxon>Arthropoda</taxon>
        <taxon>Chelicerata</taxon>
        <taxon>Arachnida</taxon>
        <taxon>Araneae</taxon>
        <taxon>Araneomorphae</taxon>
        <taxon>Entelegynae</taxon>
        <taxon>Araneoidea</taxon>
        <taxon>Nephilidae</taxon>
        <taxon>Nephila</taxon>
    </lineage>
</organism>
<reference evidence="1" key="1">
    <citation type="submission" date="2020-08" db="EMBL/GenBank/DDBJ databases">
        <title>Multicomponent nature underlies the extraordinary mechanical properties of spider dragline silk.</title>
        <authorList>
            <person name="Kono N."/>
            <person name="Nakamura H."/>
            <person name="Mori M."/>
            <person name="Yoshida Y."/>
            <person name="Ohtoshi R."/>
            <person name="Malay A.D."/>
            <person name="Moran D.A.P."/>
            <person name="Tomita M."/>
            <person name="Numata K."/>
            <person name="Arakawa K."/>
        </authorList>
    </citation>
    <scope>NUCLEOTIDE SEQUENCE</scope>
</reference>